<dbReference type="Proteomes" id="UP000294017">
    <property type="component" value="Unassembled WGS sequence"/>
</dbReference>
<dbReference type="AlphaFoldDB" id="A0AB37XUA0"/>
<gene>
    <name evidence="1" type="ORF">EIH03_02520</name>
</gene>
<name>A0AB37XUA0_STAAU</name>
<reference evidence="1 2" key="1">
    <citation type="submission" date="2018-11" db="EMBL/GenBank/DDBJ databases">
        <title>Genomic profiling of Staphylococcus species from a Poultry farm system in KwaZulu-Natal, South Africa.</title>
        <authorList>
            <person name="Amoako D.G."/>
            <person name="Somboro A.M."/>
            <person name="Abia A.L.K."/>
            <person name="Bester L.A."/>
            <person name="Essack S.Y."/>
        </authorList>
    </citation>
    <scope>NUCLEOTIDE SEQUENCE [LARGE SCALE GENOMIC DNA]</scope>
    <source>
        <strain evidence="1 2">SA12</strain>
    </source>
</reference>
<comment type="caution">
    <text evidence="1">The sequence shown here is derived from an EMBL/GenBank/DDBJ whole genome shotgun (WGS) entry which is preliminary data.</text>
</comment>
<evidence type="ECO:0000313" key="1">
    <source>
        <dbReference type="EMBL" id="RZI08341.1"/>
    </source>
</evidence>
<organism evidence="1 2">
    <name type="scientific">Staphylococcus aureus</name>
    <dbReference type="NCBI Taxonomy" id="1280"/>
    <lineage>
        <taxon>Bacteria</taxon>
        <taxon>Bacillati</taxon>
        <taxon>Bacillota</taxon>
        <taxon>Bacilli</taxon>
        <taxon>Bacillales</taxon>
        <taxon>Staphylococcaceae</taxon>
        <taxon>Staphylococcus</taxon>
    </lineage>
</organism>
<feature type="non-terminal residue" evidence="1">
    <location>
        <position position="1"/>
    </location>
</feature>
<evidence type="ECO:0000313" key="2">
    <source>
        <dbReference type="Proteomes" id="UP000294017"/>
    </source>
</evidence>
<sequence>DREILKATESKSGLTIIMRSSKIEYLPQTNHLVKIDRGLYSDKLFNIKEIRIDTPDIGYNTVVLSEK</sequence>
<proteinExistence type="predicted"/>
<protein>
    <submittedName>
        <fullName evidence="1">Uncharacterized protein</fullName>
    </submittedName>
</protein>
<accession>A0AB37XUA0</accession>
<dbReference type="EMBL" id="RQTF01000031">
    <property type="protein sequence ID" value="RZI08341.1"/>
    <property type="molecule type" value="Genomic_DNA"/>
</dbReference>